<name>A0A848F494_9BURK</name>
<protein>
    <submittedName>
        <fullName evidence="1">Uncharacterized protein</fullName>
    </submittedName>
</protein>
<proteinExistence type="predicted"/>
<keyword evidence="2" id="KW-1185">Reference proteome</keyword>
<comment type="caution">
    <text evidence="1">The sequence shown here is derived from an EMBL/GenBank/DDBJ whole genome shotgun (WGS) entry which is preliminary data.</text>
</comment>
<dbReference type="Proteomes" id="UP000574067">
    <property type="component" value="Unassembled WGS sequence"/>
</dbReference>
<gene>
    <name evidence="1" type="ORF">HHL10_00405</name>
</gene>
<evidence type="ECO:0000313" key="1">
    <source>
        <dbReference type="EMBL" id="NML13439.1"/>
    </source>
</evidence>
<dbReference type="RefSeq" id="WP_169158370.1">
    <property type="nucleotide sequence ID" value="NZ_JABBFW010000001.1"/>
</dbReference>
<sequence length="74" mass="7667">MEQPLASGPDLFGFVTSLGKLDSGLSQTVTEATTPVTGTPYRLSEIEGGRKMPGAAVTTAAAWGSAWERQAPLT</sequence>
<dbReference type="EMBL" id="JABBFW010000001">
    <property type="protein sequence ID" value="NML13439.1"/>
    <property type="molecule type" value="Genomic_DNA"/>
</dbReference>
<evidence type="ECO:0000313" key="2">
    <source>
        <dbReference type="Proteomes" id="UP000574067"/>
    </source>
</evidence>
<dbReference type="AlphaFoldDB" id="A0A848F494"/>
<reference evidence="1 2" key="1">
    <citation type="submission" date="2020-04" db="EMBL/GenBank/DDBJ databases">
        <title>Azohydromonas sp. isolated from soil.</title>
        <authorList>
            <person name="Dahal R.H."/>
        </authorList>
    </citation>
    <scope>NUCLEOTIDE SEQUENCE [LARGE SCALE GENOMIC DNA]</scope>
    <source>
        <strain evidence="1 2">G-1-1-14</strain>
    </source>
</reference>
<organism evidence="1 2">
    <name type="scientific">Azohydromonas caseinilytica</name>
    <dbReference type="NCBI Taxonomy" id="2728836"/>
    <lineage>
        <taxon>Bacteria</taxon>
        <taxon>Pseudomonadati</taxon>
        <taxon>Pseudomonadota</taxon>
        <taxon>Betaproteobacteria</taxon>
        <taxon>Burkholderiales</taxon>
        <taxon>Sphaerotilaceae</taxon>
        <taxon>Azohydromonas</taxon>
    </lineage>
</organism>
<accession>A0A848F494</accession>